<evidence type="ECO:0000313" key="2">
    <source>
        <dbReference type="Proteomes" id="UP000437638"/>
    </source>
</evidence>
<keyword evidence="2" id="KW-1185">Reference proteome</keyword>
<name>A0A7X3H081_9GAMM</name>
<organism evidence="1 2">
    <name type="scientific">Vreelandella zhuhanensis</name>
    <dbReference type="NCBI Taxonomy" id="2684210"/>
    <lineage>
        <taxon>Bacteria</taxon>
        <taxon>Pseudomonadati</taxon>
        <taxon>Pseudomonadota</taxon>
        <taxon>Gammaproteobacteria</taxon>
        <taxon>Oceanospirillales</taxon>
        <taxon>Halomonadaceae</taxon>
        <taxon>Vreelandella</taxon>
    </lineage>
</organism>
<dbReference type="RefSeq" id="WP_160418509.1">
    <property type="nucleotide sequence ID" value="NZ_WTKP01000005.1"/>
</dbReference>
<gene>
    <name evidence="1" type="ORF">GPM19_07900</name>
</gene>
<accession>A0A7X3H081</accession>
<evidence type="ECO:0000313" key="1">
    <source>
        <dbReference type="EMBL" id="MWJ28127.1"/>
    </source>
</evidence>
<sequence length="112" mass="13381">MKHREHRLGVSKNTLVTRNLVIEPNESERIEEAVYDIDQLYGMDEVSYEGKHRHIRLAYDASRLCIDDVEKILESHGVDISSSRWNRFKEEYYRFVDQNIKDNAKKEPWSCH</sequence>
<comment type="caution">
    <text evidence="1">The sequence shown here is derived from an EMBL/GenBank/DDBJ whole genome shotgun (WGS) entry which is preliminary data.</text>
</comment>
<protein>
    <submittedName>
        <fullName evidence="1">Cation transporter</fullName>
    </submittedName>
</protein>
<dbReference type="AlphaFoldDB" id="A0A7X3H081"/>
<dbReference type="Proteomes" id="UP000437638">
    <property type="component" value="Unassembled WGS sequence"/>
</dbReference>
<reference evidence="1 2" key="1">
    <citation type="submission" date="2019-12" db="EMBL/GenBank/DDBJ databases">
        <title>Halomonas rutogse sp. nov. isolated from two lakes on Tibetan Plateau.</title>
        <authorList>
            <person name="Gao P."/>
        </authorList>
    </citation>
    <scope>NUCLEOTIDE SEQUENCE [LARGE SCALE GENOMIC DNA]</scope>
    <source>
        <strain evidence="1 2">ZH2S</strain>
    </source>
</reference>
<proteinExistence type="predicted"/>
<dbReference type="EMBL" id="WTKP01000005">
    <property type="protein sequence ID" value="MWJ28127.1"/>
    <property type="molecule type" value="Genomic_DNA"/>
</dbReference>